<evidence type="ECO:0000313" key="3">
    <source>
        <dbReference type="Proteomes" id="UP000023067"/>
    </source>
</evidence>
<organism evidence="2 3">
    <name type="scientific">Brachybacterium phenoliresistens</name>
    <dbReference type="NCBI Taxonomy" id="396014"/>
    <lineage>
        <taxon>Bacteria</taxon>
        <taxon>Bacillati</taxon>
        <taxon>Actinomycetota</taxon>
        <taxon>Actinomycetes</taxon>
        <taxon>Micrococcales</taxon>
        <taxon>Dermabacteraceae</taxon>
        <taxon>Brachybacterium</taxon>
    </lineage>
</organism>
<proteinExistence type="predicted"/>
<dbReference type="AlphaFoldDB" id="Z9JSL8"/>
<dbReference type="PATRIC" id="fig|396014.3.peg.1766"/>
<evidence type="ECO:0000256" key="1">
    <source>
        <dbReference type="SAM" id="Phobius"/>
    </source>
</evidence>
<name>Z9JSL8_9MICO</name>
<reference evidence="2 3" key="1">
    <citation type="submission" date="2014-02" db="EMBL/GenBank/DDBJ databases">
        <title>Genome sequence of Brachybacterium phenoliresistens strain W13A50.</title>
        <authorList>
            <person name="Wang X."/>
        </authorList>
    </citation>
    <scope>NUCLEOTIDE SEQUENCE [LARGE SCALE GENOMIC DNA]</scope>
    <source>
        <strain evidence="2 3">W13A50</strain>
    </source>
</reference>
<dbReference type="HOGENOM" id="CLU_1412793_0_0_11"/>
<evidence type="ECO:0000313" key="2">
    <source>
        <dbReference type="EMBL" id="EWS81370.1"/>
    </source>
</evidence>
<keyword evidence="1" id="KW-1133">Transmembrane helix</keyword>
<feature type="transmembrane region" description="Helical" evidence="1">
    <location>
        <begin position="78"/>
        <end position="105"/>
    </location>
</feature>
<dbReference type="STRING" id="396014.BF93_17115"/>
<accession>Z9JSL8</accession>
<sequence>MHSSSPPPHPYAAPYAPVPSLPPARRGYGIVVLVGAVMWGLGLLIGGTLLYASSFALLASIESAADGGSGGVDPWAPLTASIVVFALTALGVVATIVLDLVAVVQSVRRLVGRIGDAIVPWCVIVAITIAWLAPVLSIALVVLAVQGDDQDLMLGSFILLMAVLYLVVPGCRLVQLIVGIIRTCIGERPRTT</sequence>
<protein>
    <submittedName>
        <fullName evidence="2">Uncharacterized protein</fullName>
    </submittedName>
</protein>
<comment type="caution">
    <text evidence="2">The sequence shown here is derived from an EMBL/GenBank/DDBJ whole genome shotgun (WGS) entry which is preliminary data.</text>
</comment>
<gene>
    <name evidence="2" type="ORF">BF93_17115</name>
</gene>
<dbReference type="EMBL" id="JDYK01000008">
    <property type="protein sequence ID" value="EWS81370.1"/>
    <property type="molecule type" value="Genomic_DNA"/>
</dbReference>
<keyword evidence="1" id="KW-0812">Transmembrane</keyword>
<feature type="transmembrane region" description="Helical" evidence="1">
    <location>
        <begin position="30"/>
        <end position="58"/>
    </location>
</feature>
<dbReference type="RefSeq" id="WP_038372138.1">
    <property type="nucleotide sequence ID" value="NZ_KK069993.1"/>
</dbReference>
<keyword evidence="1" id="KW-0472">Membrane</keyword>
<feature type="transmembrane region" description="Helical" evidence="1">
    <location>
        <begin position="117"/>
        <end position="145"/>
    </location>
</feature>
<keyword evidence="3" id="KW-1185">Reference proteome</keyword>
<feature type="transmembrane region" description="Helical" evidence="1">
    <location>
        <begin position="157"/>
        <end position="181"/>
    </location>
</feature>
<dbReference type="Proteomes" id="UP000023067">
    <property type="component" value="Unassembled WGS sequence"/>
</dbReference>